<dbReference type="AlphaFoldDB" id="A0A1C4WX29"/>
<feature type="chain" id="PRO_5008707352" evidence="1">
    <location>
        <begin position="34"/>
        <end position="590"/>
    </location>
</feature>
<gene>
    <name evidence="3" type="ORF">GA0070558_11911</name>
</gene>
<dbReference type="SUPFAM" id="SSF51445">
    <property type="entry name" value="(Trans)glycosidases"/>
    <property type="match status" value="1"/>
</dbReference>
<keyword evidence="1" id="KW-0732">Signal</keyword>
<evidence type="ECO:0000259" key="2">
    <source>
        <dbReference type="PROSITE" id="PS51175"/>
    </source>
</evidence>
<dbReference type="Gene3D" id="2.60.120.260">
    <property type="entry name" value="Galactose-binding domain-like"/>
    <property type="match status" value="1"/>
</dbReference>
<dbReference type="RefSeq" id="WP_141722266.1">
    <property type="nucleotide sequence ID" value="NZ_CBDREH010000023.1"/>
</dbReference>
<dbReference type="InterPro" id="IPR005084">
    <property type="entry name" value="CBM6"/>
</dbReference>
<evidence type="ECO:0000256" key="1">
    <source>
        <dbReference type="SAM" id="SignalP"/>
    </source>
</evidence>
<sequence>MTSVRTGRTFTAVAAGILVAAGIVAVEAPAAQAAATSTITVDYGADRGAATQVASGFLHGISAASPAQYLVDGVKVRSQRGADYHPNLPSLYDPATYQRVSATGANLRVGLYYYTANPNSPYRNYRPGDNGNFSTWTTIVNGVVSEAEQKGYRVNAWIPWNEPEAQWGNLYTTTYFQAHKVAYDAVKARNSSYRVEAPELSAYNFTKLQQFLIYCRDNRCLPDVLSWHELNPTTTDVPGHTAQIRSWMQANGITPMPIAITEYQGSSYGNADAWAAGPNVRWLAQFERSVPNGLEDALTSDWDYIGSDNNFIATLGNSADKATGTLPKGVWWNYNTYKTMTGRMVNVTSSSATTVDALGSLDTGQRRGVLLIGNQTASDQGVSLRLNNASALSLSNAVHVRAERISNASTLSAPQVVLDSDVTLSSGGATVALGTLPGNAVYKVLVTPATASAPVTRVEAESLSTTASPGLTGRVFTEAGASGGAATALDGTAKGQYLQFTLPVAASGVYDLRAIGKRNGNRAFLALYVDGAMVGPPQDQYGGAAYYPTDFGTLSLSAGNHTLRAVVVGKNAGSTGYSMVFDRFDLVRVG</sequence>
<feature type="domain" description="CBM6" evidence="2">
    <location>
        <begin position="456"/>
        <end position="587"/>
    </location>
</feature>
<dbReference type="GO" id="GO:0030246">
    <property type="term" value="F:carbohydrate binding"/>
    <property type="evidence" value="ECO:0007669"/>
    <property type="project" value="InterPro"/>
</dbReference>
<dbReference type="EMBL" id="FMCW01000019">
    <property type="protein sequence ID" value="SCF00431.1"/>
    <property type="molecule type" value="Genomic_DNA"/>
</dbReference>
<dbReference type="PROSITE" id="PS51175">
    <property type="entry name" value="CBM6"/>
    <property type="match status" value="1"/>
</dbReference>
<dbReference type="SUPFAM" id="SSF49785">
    <property type="entry name" value="Galactose-binding domain-like"/>
    <property type="match status" value="1"/>
</dbReference>
<feature type="signal peptide" evidence="1">
    <location>
        <begin position="1"/>
        <end position="33"/>
    </location>
</feature>
<evidence type="ECO:0000313" key="3">
    <source>
        <dbReference type="EMBL" id="SCF00431.1"/>
    </source>
</evidence>
<dbReference type="Gene3D" id="3.20.20.80">
    <property type="entry name" value="Glycosidases"/>
    <property type="match status" value="1"/>
</dbReference>
<organism evidence="3 4">
    <name type="scientific">Micromonospora haikouensis</name>
    <dbReference type="NCBI Taxonomy" id="686309"/>
    <lineage>
        <taxon>Bacteria</taxon>
        <taxon>Bacillati</taxon>
        <taxon>Actinomycetota</taxon>
        <taxon>Actinomycetes</taxon>
        <taxon>Micromonosporales</taxon>
        <taxon>Micromonosporaceae</taxon>
        <taxon>Micromonospora</taxon>
    </lineage>
</organism>
<name>A0A1C4WX29_9ACTN</name>
<reference evidence="3 4" key="1">
    <citation type="submission" date="2016-06" db="EMBL/GenBank/DDBJ databases">
        <authorList>
            <person name="Kjaerup R.B."/>
            <person name="Dalgaard T.S."/>
            <person name="Juul-Madsen H.R."/>
        </authorList>
    </citation>
    <scope>NUCLEOTIDE SEQUENCE [LARGE SCALE GENOMIC DNA]</scope>
    <source>
        <strain evidence="3 4">DSM 45626</strain>
    </source>
</reference>
<dbReference type="InterPro" id="IPR008979">
    <property type="entry name" value="Galactose-bd-like_sf"/>
</dbReference>
<proteinExistence type="predicted"/>
<accession>A0A1C4WX29</accession>
<protein>
    <submittedName>
        <fullName evidence="3">Carbohydrate binding module (Family 6)</fullName>
    </submittedName>
</protein>
<dbReference type="InterPro" id="IPR017853">
    <property type="entry name" value="GH"/>
</dbReference>
<dbReference type="Proteomes" id="UP000199375">
    <property type="component" value="Unassembled WGS sequence"/>
</dbReference>
<evidence type="ECO:0000313" key="4">
    <source>
        <dbReference type="Proteomes" id="UP000199375"/>
    </source>
</evidence>